<dbReference type="EMBL" id="BGZK01000258">
    <property type="protein sequence ID" value="GBP32380.1"/>
    <property type="molecule type" value="Genomic_DNA"/>
</dbReference>
<organism evidence="1 2">
    <name type="scientific">Eumeta variegata</name>
    <name type="common">Bagworm moth</name>
    <name type="synonym">Eumeta japonica</name>
    <dbReference type="NCBI Taxonomy" id="151549"/>
    <lineage>
        <taxon>Eukaryota</taxon>
        <taxon>Metazoa</taxon>
        <taxon>Ecdysozoa</taxon>
        <taxon>Arthropoda</taxon>
        <taxon>Hexapoda</taxon>
        <taxon>Insecta</taxon>
        <taxon>Pterygota</taxon>
        <taxon>Neoptera</taxon>
        <taxon>Endopterygota</taxon>
        <taxon>Lepidoptera</taxon>
        <taxon>Glossata</taxon>
        <taxon>Ditrysia</taxon>
        <taxon>Tineoidea</taxon>
        <taxon>Psychidae</taxon>
        <taxon>Oiketicinae</taxon>
        <taxon>Eumeta</taxon>
    </lineage>
</organism>
<keyword evidence="2" id="KW-1185">Reference proteome</keyword>
<name>A0A4C1V1H6_EUMVA</name>
<dbReference type="Proteomes" id="UP000299102">
    <property type="component" value="Unassembled WGS sequence"/>
</dbReference>
<accession>A0A4C1V1H6</accession>
<proteinExistence type="predicted"/>
<sequence>MTCNREANERANYQRWLPPMSARNFRGFISAFQAFWVGIGYLIEGGRRTVTSHVYSLRMWYLTGQAG</sequence>
<gene>
    <name evidence="1" type="ORF">EVAR_25635_1</name>
</gene>
<reference evidence="1 2" key="1">
    <citation type="journal article" date="2019" name="Commun. Biol.">
        <title>The bagworm genome reveals a unique fibroin gene that provides high tensile strength.</title>
        <authorList>
            <person name="Kono N."/>
            <person name="Nakamura H."/>
            <person name="Ohtoshi R."/>
            <person name="Tomita M."/>
            <person name="Numata K."/>
            <person name="Arakawa K."/>
        </authorList>
    </citation>
    <scope>NUCLEOTIDE SEQUENCE [LARGE SCALE GENOMIC DNA]</scope>
</reference>
<protein>
    <submittedName>
        <fullName evidence="1">Uncharacterized protein</fullName>
    </submittedName>
</protein>
<comment type="caution">
    <text evidence="1">The sequence shown here is derived from an EMBL/GenBank/DDBJ whole genome shotgun (WGS) entry which is preliminary data.</text>
</comment>
<dbReference type="AlphaFoldDB" id="A0A4C1V1H6"/>
<evidence type="ECO:0000313" key="2">
    <source>
        <dbReference type="Proteomes" id="UP000299102"/>
    </source>
</evidence>
<evidence type="ECO:0000313" key="1">
    <source>
        <dbReference type="EMBL" id="GBP32380.1"/>
    </source>
</evidence>